<comment type="caution">
    <text evidence="8">The sequence shown here is derived from an EMBL/GenBank/DDBJ whole genome shotgun (WGS) entry which is preliminary data.</text>
</comment>
<feature type="compositionally biased region" description="Polar residues" evidence="6">
    <location>
        <begin position="10"/>
        <end position="22"/>
    </location>
</feature>
<feature type="compositionally biased region" description="Low complexity" evidence="6">
    <location>
        <begin position="172"/>
        <end position="186"/>
    </location>
</feature>
<reference evidence="8 9" key="1">
    <citation type="submission" date="2023-08" db="EMBL/GenBank/DDBJ databases">
        <title>Annotated Genome Sequence of Vanrija albida AlHP1.</title>
        <authorList>
            <person name="Herzog R."/>
        </authorList>
    </citation>
    <scope>NUCLEOTIDE SEQUENCE [LARGE SCALE GENOMIC DNA]</scope>
    <source>
        <strain evidence="8 9">AlHP1</strain>
    </source>
</reference>
<evidence type="ECO:0000313" key="8">
    <source>
        <dbReference type="EMBL" id="KAL1408026.1"/>
    </source>
</evidence>
<feature type="compositionally biased region" description="Basic and acidic residues" evidence="6">
    <location>
        <begin position="235"/>
        <end position="282"/>
    </location>
</feature>
<proteinExistence type="predicted"/>
<dbReference type="Proteomes" id="UP001565368">
    <property type="component" value="Unassembled WGS sequence"/>
</dbReference>
<dbReference type="EMBL" id="JBBXJM010000004">
    <property type="protein sequence ID" value="KAL1408026.1"/>
    <property type="molecule type" value="Genomic_DNA"/>
</dbReference>
<keyword evidence="4" id="KW-0804">Transcription</keyword>
<dbReference type="PANTHER" id="PTHR31845">
    <property type="entry name" value="FINGER DOMAIN PROTEIN, PUTATIVE-RELATED"/>
    <property type="match status" value="1"/>
</dbReference>
<evidence type="ECO:0000256" key="1">
    <source>
        <dbReference type="ARBA" id="ARBA00004123"/>
    </source>
</evidence>
<evidence type="ECO:0000256" key="6">
    <source>
        <dbReference type="SAM" id="MobiDB-lite"/>
    </source>
</evidence>
<feature type="region of interest" description="Disordered" evidence="6">
    <location>
        <begin position="1"/>
        <end position="126"/>
    </location>
</feature>
<accession>A0ABR3PZX1</accession>
<evidence type="ECO:0000259" key="7">
    <source>
        <dbReference type="PROSITE" id="PS50048"/>
    </source>
</evidence>
<dbReference type="RefSeq" id="XP_069207970.1">
    <property type="nucleotide sequence ID" value="XM_069353328.1"/>
</dbReference>
<protein>
    <recommendedName>
        <fullName evidence="7">Zn(2)-C6 fungal-type domain-containing protein</fullName>
    </recommendedName>
</protein>
<evidence type="ECO:0000313" key="9">
    <source>
        <dbReference type="Proteomes" id="UP001565368"/>
    </source>
</evidence>
<feature type="region of interest" description="Disordered" evidence="6">
    <location>
        <begin position="164"/>
        <end position="204"/>
    </location>
</feature>
<dbReference type="InterPro" id="IPR036864">
    <property type="entry name" value="Zn2-C6_fun-type_DNA-bd_sf"/>
</dbReference>
<organism evidence="8 9">
    <name type="scientific">Vanrija albida</name>
    <dbReference type="NCBI Taxonomy" id="181172"/>
    <lineage>
        <taxon>Eukaryota</taxon>
        <taxon>Fungi</taxon>
        <taxon>Dikarya</taxon>
        <taxon>Basidiomycota</taxon>
        <taxon>Agaricomycotina</taxon>
        <taxon>Tremellomycetes</taxon>
        <taxon>Trichosporonales</taxon>
        <taxon>Trichosporonaceae</taxon>
        <taxon>Vanrija</taxon>
    </lineage>
</organism>
<dbReference type="SMART" id="SM00066">
    <property type="entry name" value="GAL4"/>
    <property type="match status" value="1"/>
</dbReference>
<dbReference type="InterPro" id="IPR051089">
    <property type="entry name" value="prtT"/>
</dbReference>
<dbReference type="GeneID" id="95985866"/>
<feature type="domain" description="Zn(2)-C6 fungal-type" evidence="7">
    <location>
        <begin position="127"/>
        <end position="158"/>
    </location>
</feature>
<evidence type="ECO:0000256" key="5">
    <source>
        <dbReference type="ARBA" id="ARBA00023242"/>
    </source>
</evidence>
<dbReference type="Pfam" id="PF00172">
    <property type="entry name" value="Zn_clus"/>
    <property type="match status" value="1"/>
</dbReference>
<evidence type="ECO:0000256" key="4">
    <source>
        <dbReference type="ARBA" id="ARBA00023163"/>
    </source>
</evidence>
<sequence length="838" mass="88038">MWRAGAGGPSTKTNTTDSTPSQSASTSPLPARSPPAPSPPAAQPPYPTPPLTTGAQSTGDEAGVSAPASSHNDEERDEVDDGPSASAGSPSRPGTTATSPTASPVAPGTATIPPLPAVKPKLRASRACSSCNRQKLRCDGQNPCGRCIGLGQAKVCEYLPSLRGKTRKKKGAAAAPTLATGAAAPANGSRVASPTEPHAGAKRRRSLEGFAREYEYEYARWHALARNGVAWGERGSGERSDARDPRDPRSDPRAERDHRERERAFYERDAREREAHEHERRSRANSAHSAHSAPHSPHARPQPTLTPVQRLTPLPNATPDALSLLAEASAISPVERRARREWTPPPALPPVSDTCEARHLLGFVNAHEAENLFNLYVRYLNPHLPVLDAGAVAIHVARRSIALFNAVCCVAARAFNVVLWDRLKAFAAGETSRLALDRSFESVQAQLVYATWNLPTAEESDSAYVRLGLAKRLAEEIDLPSAVAAPLPSWARRSIARTALLLYAADATLALELGKPVLPRDVASWAAQLGGGIDDLLVSIFAEWAHGLAVSVDALRAAAAAWARPTSPAAGVYAAAAPDLVGLHRARLASWRERAERAVEALHEALSDATEHAGLVIALARLYEGYAALVLDAYVLERALYLGSGADAALAEYQASAIRLIELFDIDLSSSHLRGAPDTVFTVLTYAAVALVHSVALGGKSSSNNKAAVLALARRASDVLARAAMTPDHLPAAQSVFLSRLIARVGADAGDDVADIALLAAAVGPGDDAAAHARALAEPTTSIWPPRAADAKRARAALAGAEFPPPPALPRAALGLGVGSFRRAGLAARTGLSGLGGW</sequence>
<dbReference type="Gene3D" id="4.10.240.10">
    <property type="entry name" value="Zn(2)-C6 fungal-type DNA-binding domain"/>
    <property type="match status" value="1"/>
</dbReference>
<feature type="compositionally biased region" description="Pro residues" evidence="6">
    <location>
        <begin position="31"/>
        <end position="50"/>
    </location>
</feature>
<name>A0ABR3PZX1_9TREE</name>
<feature type="region of interest" description="Disordered" evidence="6">
    <location>
        <begin position="232"/>
        <end position="317"/>
    </location>
</feature>
<dbReference type="CDD" id="cd00067">
    <property type="entry name" value="GAL4"/>
    <property type="match status" value="1"/>
</dbReference>
<evidence type="ECO:0000256" key="3">
    <source>
        <dbReference type="ARBA" id="ARBA00023125"/>
    </source>
</evidence>
<keyword evidence="9" id="KW-1185">Reference proteome</keyword>
<comment type="subcellular location">
    <subcellularLocation>
        <location evidence="1">Nucleus</location>
    </subcellularLocation>
</comment>
<keyword evidence="2" id="KW-0805">Transcription regulation</keyword>
<dbReference type="PANTHER" id="PTHR31845:SF17">
    <property type="entry name" value="ZN(II)2CYS6 TRANSCRIPTION FACTOR (EUROFUNG)"/>
    <property type="match status" value="1"/>
</dbReference>
<gene>
    <name evidence="8" type="ORF">Q8F55_004823</name>
</gene>
<evidence type="ECO:0000256" key="2">
    <source>
        <dbReference type="ARBA" id="ARBA00023015"/>
    </source>
</evidence>
<keyword evidence="5" id="KW-0539">Nucleus</keyword>
<keyword evidence="3" id="KW-0238">DNA-binding</keyword>
<dbReference type="InterPro" id="IPR001138">
    <property type="entry name" value="Zn2Cys6_DnaBD"/>
</dbReference>
<dbReference type="CDD" id="cd12148">
    <property type="entry name" value="fungal_TF_MHR"/>
    <property type="match status" value="1"/>
</dbReference>
<feature type="compositionally biased region" description="Low complexity" evidence="6">
    <location>
        <begin position="284"/>
        <end position="303"/>
    </location>
</feature>
<feature type="compositionally biased region" description="Low complexity" evidence="6">
    <location>
        <begin position="82"/>
        <end position="111"/>
    </location>
</feature>
<dbReference type="PROSITE" id="PS50048">
    <property type="entry name" value="ZN2_CY6_FUNGAL_2"/>
    <property type="match status" value="1"/>
</dbReference>
<dbReference type="SUPFAM" id="SSF57701">
    <property type="entry name" value="Zn2/Cys6 DNA-binding domain"/>
    <property type="match status" value="1"/>
</dbReference>